<sequence>LACNLSQEVNGVSWLHGEVSKEILGSMWPGYFKDELHIGYVTNGVHYPTWTAGLMRKLYNRYFPEAYSEHQYNIPAWQKVHNICYAPSAMREYCTGVPNRPPENICCKVFSSAPQFMNLGKTNAYDHNEKFSMSFLACNLSQEVNDVMHLLPCGNIVLVFRIGLRKISVVKFSHQPRSS</sequence>
<dbReference type="Proteomes" id="UP001458880">
    <property type="component" value="Unassembled WGS sequence"/>
</dbReference>
<protein>
    <submittedName>
        <fullName evidence="1">Uncharacterized protein</fullName>
    </submittedName>
</protein>
<evidence type="ECO:0000313" key="1">
    <source>
        <dbReference type="EMBL" id="KAK9659815.1"/>
    </source>
</evidence>
<proteinExistence type="predicted"/>
<accession>A0AAW1G9L4</accession>
<reference evidence="1 2" key="1">
    <citation type="journal article" date="2024" name="BMC Genomics">
        <title>De novo assembly and annotation of Popillia japonica's genome with initial clues to its potential as an invasive pest.</title>
        <authorList>
            <person name="Cucini C."/>
            <person name="Boschi S."/>
            <person name="Funari R."/>
            <person name="Cardaioli E."/>
            <person name="Iannotti N."/>
            <person name="Marturano G."/>
            <person name="Paoli F."/>
            <person name="Bruttini M."/>
            <person name="Carapelli A."/>
            <person name="Frati F."/>
            <person name="Nardi F."/>
        </authorList>
    </citation>
    <scope>NUCLEOTIDE SEQUENCE [LARGE SCALE GENOMIC DNA]</scope>
    <source>
        <strain evidence="1">DMR45628</strain>
    </source>
</reference>
<feature type="non-terminal residue" evidence="1">
    <location>
        <position position="1"/>
    </location>
</feature>
<keyword evidence="2" id="KW-1185">Reference proteome</keyword>
<name>A0AAW1G9L4_POPJA</name>
<dbReference type="EMBL" id="JASPKY010004806">
    <property type="protein sequence ID" value="KAK9659815.1"/>
    <property type="molecule type" value="Genomic_DNA"/>
</dbReference>
<dbReference type="InterPro" id="IPR052182">
    <property type="entry name" value="Glycogen/Maltodextrin_Phosph"/>
</dbReference>
<dbReference type="AlphaFoldDB" id="A0AAW1G9L4"/>
<comment type="caution">
    <text evidence="1">The sequence shown here is derived from an EMBL/GenBank/DDBJ whole genome shotgun (WGS) entry which is preliminary data.</text>
</comment>
<dbReference type="PANTHER" id="PTHR42655">
    <property type="entry name" value="GLYCOGEN PHOSPHORYLASE"/>
    <property type="match status" value="1"/>
</dbReference>
<evidence type="ECO:0000313" key="2">
    <source>
        <dbReference type="Proteomes" id="UP001458880"/>
    </source>
</evidence>
<dbReference type="SUPFAM" id="SSF53756">
    <property type="entry name" value="UDP-Glycosyltransferase/glycogen phosphorylase"/>
    <property type="match status" value="1"/>
</dbReference>
<gene>
    <name evidence="1" type="ORF">QE152_g41537</name>
</gene>
<dbReference type="Gene3D" id="3.40.50.2000">
    <property type="entry name" value="Glycogen Phosphorylase B"/>
    <property type="match status" value="1"/>
</dbReference>
<organism evidence="1 2">
    <name type="scientific">Popillia japonica</name>
    <name type="common">Japanese beetle</name>
    <dbReference type="NCBI Taxonomy" id="7064"/>
    <lineage>
        <taxon>Eukaryota</taxon>
        <taxon>Metazoa</taxon>
        <taxon>Ecdysozoa</taxon>
        <taxon>Arthropoda</taxon>
        <taxon>Hexapoda</taxon>
        <taxon>Insecta</taxon>
        <taxon>Pterygota</taxon>
        <taxon>Neoptera</taxon>
        <taxon>Endopterygota</taxon>
        <taxon>Coleoptera</taxon>
        <taxon>Polyphaga</taxon>
        <taxon>Scarabaeiformia</taxon>
        <taxon>Scarabaeidae</taxon>
        <taxon>Rutelinae</taxon>
        <taxon>Popillia</taxon>
    </lineage>
</organism>
<dbReference type="PANTHER" id="PTHR42655:SF1">
    <property type="entry name" value="GLYCOGEN PHOSPHORYLASE"/>
    <property type="match status" value="1"/>
</dbReference>